<gene>
    <name evidence="2" type="ORF">LCGC14_2685370</name>
</gene>
<dbReference type="SUPFAM" id="SSF51735">
    <property type="entry name" value="NAD(P)-binding Rossmann-fold domains"/>
    <property type="match status" value="1"/>
</dbReference>
<feature type="domain" description="NAD(P)-binding" evidence="1">
    <location>
        <begin position="1"/>
        <end position="134"/>
    </location>
</feature>
<evidence type="ECO:0000313" key="2">
    <source>
        <dbReference type="EMBL" id="KKK94185.1"/>
    </source>
</evidence>
<sequence length="153" mass="17353">MFTHTGPRRGDVFAESSFAKQIAMIEVGQLDPPIKVGNLDSIRTIADVRDAVRAYYMLLTQDPIAGEVYNIGGAHVCTVGQILETLCGIARYDYPFEVDKARLRPLDATNQVPDCTKFMAHTTWQPEIPFRQTMIDLLSYWRERVKHGPVLQR</sequence>
<dbReference type="Gene3D" id="3.90.25.10">
    <property type="entry name" value="UDP-galactose 4-epimerase, domain 1"/>
    <property type="match status" value="1"/>
</dbReference>
<dbReference type="InterPro" id="IPR016040">
    <property type="entry name" value="NAD(P)-bd_dom"/>
</dbReference>
<organism evidence="2">
    <name type="scientific">marine sediment metagenome</name>
    <dbReference type="NCBI Taxonomy" id="412755"/>
    <lineage>
        <taxon>unclassified sequences</taxon>
        <taxon>metagenomes</taxon>
        <taxon>ecological metagenomes</taxon>
    </lineage>
</organism>
<dbReference type="EMBL" id="LAZR01047453">
    <property type="protein sequence ID" value="KKK94185.1"/>
    <property type="molecule type" value="Genomic_DNA"/>
</dbReference>
<evidence type="ECO:0000259" key="1">
    <source>
        <dbReference type="Pfam" id="PF16363"/>
    </source>
</evidence>
<dbReference type="AlphaFoldDB" id="A0A0F9A7L6"/>
<reference evidence="2" key="1">
    <citation type="journal article" date="2015" name="Nature">
        <title>Complex archaea that bridge the gap between prokaryotes and eukaryotes.</title>
        <authorList>
            <person name="Spang A."/>
            <person name="Saw J.H."/>
            <person name="Jorgensen S.L."/>
            <person name="Zaremba-Niedzwiedzka K."/>
            <person name="Martijn J."/>
            <person name="Lind A.E."/>
            <person name="van Eijk R."/>
            <person name="Schleper C."/>
            <person name="Guy L."/>
            <person name="Ettema T.J."/>
        </authorList>
    </citation>
    <scope>NUCLEOTIDE SEQUENCE</scope>
</reference>
<protein>
    <recommendedName>
        <fullName evidence="1">NAD(P)-binding domain-containing protein</fullName>
    </recommendedName>
</protein>
<accession>A0A0F9A7L6</accession>
<dbReference type="Gene3D" id="3.40.50.720">
    <property type="entry name" value="NAD(P)-binding Rossmann-like Domain"/>
    <property type="match status" value="1"/>
</dbReference>
<proteinExistence type="predicted"/>
<dbReference type="InterPro" id="IPR036291">
    <property type="entry name" value="NAD(P)-bd_dom_sf"/>
</dbReference>
<feature type="non-terminal residue" evidence="2">
    <location>
        <position position="1"/>
    </location>
</feature>
<name>A0A0F9A7L6_9ZZZZ</name>
<comment type="caution">
    <text evidence="2">The sequence shown here is derived from an EMBL/GenBank/DDBJ whole genome shotgun (WGS) entry which is preliminary data.</text>
</comment>
<dbReference type="Pfam" id="PF16363">
    <property type="entry name" value="GDP_Man_Dehyd"/>
    <property type="match status" value="1"/>
</dbReference>